<sequence>MEGTDALQHRGRQLDGLVAGLRGVGAVGDRERELGERAVDGGGGERQRVGGRGAEDGGEPVLQQGAEVALVELAPARPAERDGALEQHDLAVAGLGADVEERADAGDRALPRVVARGGHRGRDALGGLVLVLLEDRLEEALLAVEVVVQGAAGEPGGADELLGGDVGEAALGEMAAAGVEQGGAGALDVLLAPALDVLHASCITHTCCMCDPIRMGGPVEADVVVVGAGAAGLVAARDLVRDGHDVVVLEARDRVGGRLLNGELPGGGPIEVGGQWVGPGQDEVLALIRDLGLTTFRTYDEGRHIAEFGGRRSEYKGRIPRLSPAAILDIGQGSAHLDRIARRVPTGAPWTAEHAARLDTRTFGTWIRRNLHTRAGRSFMRLITQAVFAAEPDDMSALWAAFYVASAGGLDPLIETTGGAQQDRVSGGSQRIALALADELGDRVVLDAPVTEIAWTDDSVRLRTPRAEVRARRAVIAVPPPLAARIRYAPGLPGDRDQLVQRMPMGRVIKVNVVYDEPFWRADGFSGQANSDRRGFAVVFDNTPENGVPGVLVGFLEGRHADAAARLDPASRRERVLADLAGYFGPRARDPIAFIERDWAEEEYSRGCYGAFATPGTLTRFGPALRRPVGPLHWAGTETATRWAGYIDGAVESGHRAAREISTTLT</sequence>
<keyword evidence="3" id="KW-0560">Oxidoreductase</keyword>
<evidence type="ECO:0000256" key="2">
    <source>
        <dbReference type="ARBA" id="ARBA00005995"/>
    </source>
</evidence>
<name>A0A7D3W0I4_ACTVE</name>
<comment type="similarity">
    <text evidence="2">Belongs to the flavin monoamine oxidase family.</text>
</comment>
<dbReference type="Gene3D" id="3.90.660.10">
    <property type="match status" value="1"/>
</dbReference>
<dbReference type="InterPro" id="IPR050703">
    <property type="entry name" value="Flavin_MAO"/>
</dbReference>
<comment type="cofactor">
    <cofactor evidence="1">
        <name>FAD</name>
        <dbReference type="ChEBI" id="CHEBI:57692"/>
    </cofactor>
</comment>
<dbReference type="Pfam" id="PF01593">
    <property type="entry name" value="Amino_oxidase"/>
    <property type="match status" value="1"/>
</dbReference>
<feature type="domain" description="Amine oxidase" evidence="6">
    <location>
        <begin position="231"/>
        <end position="661"/>
    </location>
</feature>
<proteinExistence type="inferred from homology"/>
<gene>
    <name evidence="7" type="ORF">ACTIVE_5075</name>
</gene>
<dbReference type="InterPro" id="IPR036188">
    <property type="entry name" value="FAD/NAD-bd_sf"/>
</dbReference>
<evidence type="ECO:0000259" key="6">
    <source>
        <dbReference type="Pfam" id="PF01593"/>
    </source>
</evidence>
<dbReference type="PRINTS" id="PR00757">
    <property type="entry name" value="AMINEOXDASEF"/>
</dbReference>
<accession>A0A7D3W0I4</accession>
<feature type="binding site" evidence="4">
    <location>
        <position position="638"/>
    </location>
    <ligand>
        <name>FAD</name>
        <dbReference type="ChEBI" id="CHEBI:57692"/>
    </ligand>
</feature>
<dbReference type="AlphaFoldDB" id="A0A7D3W0I4"/>
<feature type="binding site" evidence="4">
    <location>
        <position position="555"/>
    </location>
    <ligand>
        <name>substrate</name>
    </ligand>
</feature>
<dbReference type="SUPFAM" id="SSF51905">
    <property type="entry name" value="FAD/NAD(P)-binding domain"/>
    <property type="match status" value="1"/>
</dbReference>
<evidence type="ECO:0000256" key="4">
    <source>
        <dbReference type="PIRSR" id="PIRSR601613-1"/>
    </source>
</evidence>
<dbReference type="Gene3D" id="1.10.405.10">
    <property type="entry name" value="Guanine Nucleotide Dissociation Inhibitor, domain 1"/>
    <property type="match status" value="1"/>
</dbReference>
<reference evidence="7 8" key="1">
    <citation type="submission" date="2020-05" db="EMBL/GenBank/DDBJ databases">
        <title>Actinomadura verrucosospora NRRL-B18236 (PFL_A860) Genome sequencing and assembly.</title>
        <authorList>
            <person name="Samborskyy M."/>
        </authorList>
    </citation>
    <scope>NUCLEOTIDE SEQUENCE [LARGE SCALE GENOMIC DNA]</scope>
    <source>
        <strain evidence="7 8">NRRL:B18236</strain>
    </source>
</reference>
<dbReference type="EMBL" id="CP053892">
    <property type="protein sequence ID" value="QKG23432.1"/>
    <property type="molecule type" value="Genomic_DNA"/>
</dbReference>
<dbReference type="Proteomes" id="UP000501240">
    <property type="component" value="Chromosome"/>
</dbReference>
<feature type="region of interest" description="Disordered" evidence="5">
    <location>
        <begin position="29"/>
        <end position="59"/>
    </location>
</feature>
<dbReference type="InterPro" id="IPR001613">
    <property type="entry name" value="Flavin_amine_oxidase"/>
</dbReference>
<evidence type="ECO:0000256" key="3">
    <source>
        <dbReference type="ARBA" id="ARBA00023002"/>
    </source>
</evidence>
<dbReference type="PANTHER" id="PTHR43563:SF1">
    <property type="entry name" value="AMINE OXIDASE [FLAVIN-CONTAINING] B"/>
    <property type="match status" value="1"/>
</dbReference>
<keyword evidence="8" id="KW-1185">Reference proteome</keyword>
<feature type="binding site" evidence="4">
    <location>
        <position position="450"/>
    </location>
    <ligand>
        <name>FAD</name>
        <dbReference type="ChEBI" id="CHEBI:57692"/>
    </ligand>
</feature>
<dbReference type="PANTHER" id="PTHR43563">
    <property type="entry name" value="AMINE OXIDASE"/>
    <property type="match status" value="1"/>
</dbReference>
<dbReference type="SUPFAM" id="SSF54373">
    <property type="entry name" value="FAD-linked reductases, C-terminal domain"/>
    <property type="match status" value="1"/>
</dbReference>
<evidence type="ECO:0000313" key="8">
    <source>
        <dbReference type="Proteomes" id="UP000501240"/>
    </source>
</evidence>
<dbReference type="Gene3D" id="3.50.50.60">
    <property type="entry name" value="FAD/NAD(P)-binding domain"/>
    <property type="match status" value="1"/>
</dbReference>
<feature type="compositionally biased region" description="Basic and acidic residues" evidence="5">
    <location>
        <begin position="29"/>
        <end position="48"/>
    </location>
</feature>
<evidence type="ECO:0000256" key="1">
    <source>
        <dbReference type="ARBA" id="ARBA00001974"/>
    </source>
</evidence>
<protein>
    <recommendedName>
        <fullName evidence="6">Amine oxidase domain-containing protein</fullName>
    </recommendedName>
</protein>
<organism evidence="7 8">
    <name type="scientific">Actinomadura verrucosospora</name>
    <dbReference type="NCBI Taxonomy" id="46165"/>
    <lineage>
        <taxon>Bacteria</taxon>
        <taxon>Bacillati</taxon>
        <taxon>Actinomycetota</taxon>
        <taxon>Actinomycetes</taxon>
        <taxon>Streptosporangiales</taxon>
        <taxon>Thermomonosporaceae</taxon>
        <taxon>Actinomadura</taxon>
    </lineage>
</organism>
<dbReference type="InterPro" id="IPR002937">
    <property type="entry name" value="Amino_oxidase"/>
</dbReference>
<evidence type="ECO:0000313" key="7">
    <source>
        <dbReference type="EMBL" id="QKG23432.1"/>
    </source>
</evidence>
<evidence type="ECO:0000256" key="5">
    <source>
        <dbReference type="SAM" id="MobiDB-lite"/>
    </source>
</evidence>
<dbReference type="GO" id="GO:0016491">
    <property type="term" value="F:oxidoreductase activity"/>
    <property type="evidence" value="ECO:0007669"/>
    <property type="project" value="UniProtKB-KW"/>
</dbReference>
<feature type="binding site" evidence="4">
    <location>
        <begin position="250"/>
        <end position="251"/>
    </location>
    <ligand>
        <name>FAD</name>
        <dbReference type="ChEBI" id="CHEBI:57692"/>
    </ligand>
</feature>